<evidence type="ECO:0000313" key="13">
    <source>
        <dbReference type="EMBL" id="KAJ8283849.1"/>
    </source>
</evidence>
<dbReference type="InterPro" id="IPR013783">
    <property type="entry name" value="Ig-like_fold"/>
</dbReference>
<keyword evidence="4 11" id="KW-0732">Signal</keyword>
<keyword evidence="2" id="KW-1003">Cell membrane</keyword>
<evidence type="ECO:0000256" key="6">
    <source>
        <dbReference type="ARBA" id="ARBA00023136"/>
    </source>
</evidence>
<keyword evidence="14" id="KW-1185">Reference proteome</keyword>
<evidence type="ECO:0000256" key="2">
    <source>
        <dbReference type="ARBA" id="ARBA00022475"/>
    </source>
</evidence>
<evidence type="ECO:0000259" key="12">
    <source>
        <dbReference type="PROSITE" id="PS50835"/>
    </source>
</evidence>
<dbReference type="OrthoDB" id="8434564at2759"/>
<evidence type="ECO:0000256" key="1">
    <source>
        <dbReference type="ARBA" id="ARBA00004251"/>
    </source>
</evidence>
<proteinExistence type="predicted"/>
<gene>
    <name evidence="13" type="ORF">COCON_G00026990</name>
</gene>
<evidence type="ECO:0000256" key="7">
    <source>
        <dbReference type="ARBA" id="ARBA00023157"/>
    </source>
</evidence>
<dbReference type="GO" id="GO:0009897">
    <property type="term" value="C:external side of plasma membrane"/>
    <property type="evidence" value="ECO:0007669"/>
    <property type="project" value="TreeGrafter"/>
</dbReference>
<comment type="subcellular location">
    <subcellularLocation>
        <location evidence="1">Cell membrane</location>
        <topology evidence="1">Single-pass type I membrane protein</topology>
    </subcellularLocation>
</comment>
<dbReference type="Pfam" id="PF07654">
    <property type="entry name" value="C1-set"/>
    <property type="match status" value="1"/>
</dbReference>
<dbReference type="GO" id="GO:0006955">
    <property type="term" value="P:immune response"/>
    <property type="evidence" value="ECO:0007669"/>
    <property type="project" value="TreeGrafter"/>
</dbReference>
<comment type="caution">
    <text evidence="13">The sequence shown here is derived from an EMBL/GenBank/DDBJ whole genome shotgun (WGS) entry which is preliminary data.</text>
</comment>
<dbReference type="InterPro" id="IPR007110">
    <property type="entry name" value="Ig-like_dom"/>
</dbReference>
<dbReference type="InterPro" id="IPR003599">
    <property type="entry name" value="Ig_sub"/>
</dbReference>
<evidence type="ECO:0000256" key="4">
    <source>
        <dbReference type="ARBA" id="ARBA00022729"/>
    </source>
</evidence>
<sequence length="248" mass="27233">MEVFLLATLFPLVSSATNSLVELRASDVVAGSCHGRVTLVCDVSEEKGITVSSLSWIHVKEKRPLCSTDHSIELKKQDRIRCRYTPQTRLALTISPLWPTDQGEYLCKLRSNLGMKNAKSQVQVQECFSGVNAVSSPSAVACHFYGVFPPGKVHWFHQGKNVTSAATSSIKEDHKGMYNVSSTLQVNEDSTAEEYNCSLWIPGAGTYLNSTKVHASQRTQRIADPNTAVSLHIFGLGSYLLLARVVMT</sequence>
<protein>
    <recommendedName>
        <fullName evidence="12">Ig-like domain-containing protein</fullName>
    </recommendedName>
</protein>
<feature type="domain" description="Ig-like" evidence="12">
    <location>
        <begin position="140"/>
        <end position="199"/>
    </location>
</feature>
<dbReference type="InterPro" id="IPR003597">
    <property type="entry name" value="Ig_C1-set"/>
</dbReference>
<accession>A0A9Q1DY26</accession>
<evidence type="ECO:0000313" key="14">
    <source>
        <dbReference type="Proteomes" id="UP001152803"/>
    </source>
</evidence>
<dbReference type="AlphaFoldDB" id="A0A9Q1DY26"/>
<evidence type="ECO:0000256" key="10">
    <source>
        <dbReference type="ARBA" id="ARBA00023319"/>
    </source>
</evidence>
<keyword evidence="3" id="KW-0812">Transmembrane</keyword>
<evidence type="ECO:0000256" key="9">
    <source>
        <dbReference type="ARBA" id="ARBA00023180"/>
    </source>
</evidence>
<name>A0A9Q1DY26_CONCO</name>
<evidence type="ECO:0000256" key="8">
    <source>
        <dbReference type="ARBA" id="ARBA00023170"/>
    </source>
</evidence>
<feature type="domain" description="Ig-like" evidence="12">
    <location>
        <begin position="11"/>
        <end position="125"/>
    </location>
</feature>
<dbReference type="Gene3D" id="2.60.40.10">
    <property type="entry name" value="Immunoglobulins"/>
    <property type="match status" value="2"/>
</dbReference>
<dbReference type="GO" id="GO:0042130">
    <property type="term" value="P:negative regulation of T cell proliferation"/>
    <property type="evidence" value="ECO:0007669"/>
    <property type="project" value="TreeGrafter"/>
</dbReference>
<dbReference type="GO" id="GO:0042102">
    <property type="term" value="P:positive regulation of T cell proliferation"/>
    <property type="evidence" value="ECO:0007669"/>
    <property type="project" value="TreeGrafter"/>
</dbReference>
<feature type="signal peptide" evidence="11">
    <location>
        <begin position="1"/>
        <end position="15"/>
    </location>
</feature>
<evidence type="ECO:0000256" key="3">
    <source>
        <dbReference type="ARBA" id="ARBA00022692"/>
    </source>
</evidence>
<dbReference type="GO" id="GO:0071222">
    <property type="term" value="P:cellular response to lipopolysaccharide"/>
    <property type="evidence" value="ECO:0007669"/>
    <property type="project" value="TreeGrafter"/>
</dbReference>
<dbReference type="GO" id="GO:0007166">
    <property type="term" value="P:cell surface receptor signaling pathway"/>
    <property type="evidence" value="ECO:0007669"/>
    <property type="project" value="TreeGrafter"/>
</dbReference>
<dbReference type="InterPro" id="IPR036179">
    <property type="entry name" value="Ig-like_dom_sf"/>
</dbReference>
<evidence type="ECO:0000256" key="5">
    <source>
        <dbReference type="ARBA" id="ARBA00022989"/>
    </source>
</evidence>
<dbReference type="PANTHER" id="PTHR25466:SF3">
    <property type="entry name" value="PROGRAMMED CELL DEATH 1 LIGAND 1"/>
    <property type="match status" value="1"/>
</dbReference>
<dbReference type="PROSITE" id="PS50835">
    <property type="entry name" value="IG_LIKE"/>
    <property type="match status" value="2"/>
</dbReference>
<keyword evidence="8" id="KW-0675">Receptor</keyword>
<keyword evidence="7" id="KW-1015">Disulfide bond</keyword>
<keyword evidence="5" id="KW-1133">Transmembrane helix</keyword>
<dbReference type="SUPFAM" id="SSF48726">
    <property type="entry name" value="Immunoglobulin"/>
    <property type="match status" value="2"/>
</dbReference>
<organism evidence="13 14">
    <name type="scientific">Conger conger</name>
    <name type="common">Conger eel</name>
    <name type="synonym">Muraena conger</name>
    <dbReference type="NCBI Taxonomy" id="82655"/>
    <lineage>
        <taxon>Eukaryota</taxon>
        <taxon>Metazoa</taxon>
        <taxon>Chordata</taxon>
        <taxon>Craniata</taxon>
        <taxon>Vertebrata</taxon>
        <taxon>Euteleostomi</taxon>
        <taxon>Actinopterygii</taxon>
        <taxon>Neopterygii</taxon>
        <taxon>Teleostei</taxon>
        <taxon>Anguilliformes</taxon>
        <taxon>Congridae</taxon>
        <taxon>Conger</taxon>
    </lineage>
</organism>
<dbReference type="GO" id="GO:0031295">
    <property type="term" value="P:T cell costimulation"/>
    <property type="evidence" value="ECO:0007669"/>
    <property type="project" value="TreeGrafter"/>
</dbReference>
<dbReference type="InterPro" id="IPR051713">
    <property type="entry name" value="T-cell_Activation_Regulation"/>
</dbReference>
<dbReference type="SMART" id="SM00409">
    <property type="entry name" value="IG"/>
    <property type="match status" value="1"/>
</dbReference>
<dbReference type="PANTHER" id="PTHR25466">
    <property type="entry name" value="T-LYMPHOCYTE ACTIVATION ANTIGEN"/>
    <property type="match status" value="1"/>
</dbReference>
<feature type="chain" id="PRO_5040159018" description="Ig-like domain-containing protein" evidence="11">
    <location>
        <begin position="16"/>
        <end position="248"/>
    </location>
</feature>
<dbReference type="Proteomes" id="UP001152803">
    <property type="component" value="Unassembled WGS sequence"/>
</dbReference>
<keyword evidence="10" id="KW-0393">Immunoglobulin domain</keyword>
<keyword evidence="9" id="KW-0325">Glycoprotein</keyword>
<evidence type="ECO:0000256" key="11">
    <source>
        <dbReference type="SAM" id="SignalP"/>
    </source>
</evidence>
<reference evidence="13" key="1">
    <citation type="journal article" date="2023" name="Science">
        <title>Genome structures resolve the early diversification of teleost fishes.</title>
        <authorList>
            <person name="Parey E."/>
            <person name="Louis A."/>
            <person name="Montfort J."/>
            <person name="Bouchez O."/>
            <person name="Roques C."/>
            <person name="Iampietro C."/>
            <person name="Lluch J."/>
            <person name="Castinel A."/>
            <person name="Donnadieu C."/>
            <person name="Desvignes T."/>
            <person name="Floi Bucao C."/>
            <person name="Jouanno E."/>
            <person name="Wen M."/>
            <person name="Mejri S."/>
            <person name="Dirks R."/>
            <person name="Jansen H."/>
            <person name="Henkel C."/>
            <person name="Chen W.J."/>
            <person name="Zahm M."/>
            <person name="Cabau C."/>
            <person name="Klopp C."/>
            <person name="Thompson A.W."/>
            <person name="Robinson-Rechavi M."/>
            <person name="Braasch I."/>
            <person name="Lecointre G."/>
            <person name="Bobe J."/>
            <person name="Postlethwait J.H."/>
            <person name="Berthelot C."/>
            <person name="Roest Crollius H."/>
            <person name="Guiguen Y."/>
        </authorList>
    </citation>
    <scope>NUCLEOTIDE SEQUENCE</scope>
    <source>
        <strain evidence="13">Concon-B</strain>
    </source>
</reference>
<dbReference type="EMBL" id="JAFJMO010000002">
    <property type="protein sequence ID" value="KAJ8283849.1"/>
    <property type="molecule type" value="Genomic_DNA"/>
</dbReference>
<keyword evidence="6" id="KW-0472">Membrane</keyword>